<feature type="non-terminal residue" evidence="3">
    <location>
        <position position="1041"/>
    </location>
</feature>
<dbReference type="PANTHER" id="PTHR40633">
    <property type="entry name" value="MATRIX PROTEIN, PUTATIVE (AFU_ORTHOLOGUE AFUA_8G05410)-RELATED"/>
    <property type="match status" value="1"/>
</dbReference>
<organism evidence="3 4">
    <name type="scientific">Eiseniibacteriota bacterium</name>
    <dbReference type="NCBI Taxonomy" id="2212470"/>
    <lineage>
        <taxon>Bacteria</taxon>
        <taxon>Candidatus Eiseniibacteriota</taxon>
    </lineage>
</organism>
<sequence length="1041" mass="105143">MLRHSGSVIPVLALALLATTCGDKSPESPRCRLAVVSPNGGEWLVAGSVHTILWSTDGPCGSQVRLELIRDGAVCDTIAAAIPDTGEHAWLCSPCGADSLAYRVRVVVLPGGQADASDGEFSIRSRPAPVCSLRLTAPLGGERVRVGETLLVAWEAGSACGDSVRLELLRDGLACATIAAAAAAATSFAWAAEPCGGDSSGYSIRVTDPAWGVADESPGTFVIVPPPAEACALGLVSPNGGETYTAGDPVSIAWESSGACADSVTLELLRDGSHCATIAVCPGGDGVYTWIAEPCGPAASGYAVRVSESSAPRPAGDTSDGTFAILPAPLPCHLALLSPGDGMAFRAGDGVAVSWSASGACADSVSIELLRAGTPCALLAAATPNDGSFDWIAVPCAGESEGYALRVRERGGSAAATSAGVFRIDPAPVPCSLTLIAPAGGGVYEMGAELPIAWSSHGDCADSVGITLLLDGVPCDTLALSTANDGGFAWIVAPCGPAGGGFTIRVAERGGTAADESAAPFVIVEPPSACGIEILAPAGGAALRVGEGLEIAWSASGTCGSWVRVDLLLGEGVCLPIAASTENDGSLAWVVQRCGENAEGYRLRVTDLASGLAFESAAPFSITTPCAIELTAPNGGEVFCPGESVAIAWQTRGGCGQTVSVELLFDGEPCATIAAATENDGHFSWTADACAGPGSGYAVRVTDPQTGAGDASDDVWAIEQPCALSLLHPSGGELLCTGSECLIAWQSGSCCGQTVLLELLHEGVVCQTIAAAASNSGEYAWVVAPCPGADEGYRVRVTDPLTLQSAESGETLRIAPECELRVTAPASGQSFCPGDAVAIAWERGACCGELVRIELLRNDEVCAEIAGETENDGSYEWPAAACAGGPDGYQVRVTDLSTLRSADGEGPFEIAGECALTVTSPNGGETLCVGRTVTLHWDAGACCGTTVALELLHEDAVCALIAPAAPNTGSYAFTVFSCGPGGGGYRLRVTDAAGVASDASDATFSILTDPCALRVTAPAGGERLSPGETLEIAWESSTCCG</sequence>
<name>A0A938BN02_UNCEI</name>
<dbReference type="AlphaFoldDB" id="A0A938BN02"/>
<evidence type="ECO:0000313" key="4">
    <source>
        <dbReference type="Proteomes" id="UP000748308"/>
    </source>
</evidence>
<gene>
    <name evidence="3" type="ORF">FJY75_02565</name>
</gene>
<evidence type="ECO:0000259" key="2">
    <source>
        <dbReference type="Pfam" id="PF10342"/>
    </source>
</evidence>
<feature type="domain" description="Yeast cell wall synthesis Kre9/Knh1-like N-terminal" evidence="2">
    <location>
        <begin position="237"/>
        <end position="310"/>
    </location>
</feature>
<keyword evidence="1" id="KW-0732">Signal</keyword>
<proteinExistence type="predicted"/>
<dbReference type="Proteomes" id="UP000748308">
    <property type="component" value="Unassembled WGS sequence"/>
</dbReference>
<reference evidence="3" key="1">
    <citation type="submission" date="2019-03" db="EMBL/GenBank/DDBJ databases">
        <title>Lake Tanganyika Metagenome-Assembled Genomes (MAGs).</title>
        <authorList>
            <person name="Tran P."/>
        </authorList>
    </citation>
    <scope>NUCLEOTIDE SEQUENCE</scope>
    <source>
        <strain evidence="3">M_DeepCast_400m_m2_100</strain>
    </source>
</reference>
<dbReference type="PANTHER" id="PTHR40633:SF1">
    <property type="entry name" value="GPI ANCHORED SERINE-THREONINE RICH PROTEIN (AFU_ORTHOLOGUE AFUA_1G03630)"/>
    <property type="match status" value="1"/>
</dbReference>
<dbReference type="InterPro" id="IPR052982">
    <property type="entry name" value="SRP1/TIP1-like"/>
</dbReference>
<protein>
    <recommendedName>
        <fullName evidence="2">Yeast cell wall synthesis Kre9/Knh1-like N-terminal domain-containing protein</fullName>
    </recommendedName>
</protein>
<evidence type="ECO:0000313" key="3">
    <source>
        <dbReference type="EMBL" id="MBM3316713.1"/>
    </source>
</evidence>
<feature type="domain" description="Yeast cell wall synthesis Kre9/Knh1-like N-terminal" evidence="2">
    <location>
        <begin position="633"/>
        <end position="705"/>
    </location>
</feature>
<comment type="caution">
    <text evidence="3">The sequence shown here is derived from an EMBL/GenBank/DDBJ whole genome shotgun (WGS) entry which is preliminary data.</text>
</comment>
<accession>A0A938BN02</accession>
<dbReference type="InterPro" id="IPR018466">
    <property type="entry name" value="Kre9/Knh1-like_N"/>
</dbReference>
<dbReference type="EMBL" id="VGIY01000035">
    <property type="protein sequence ID" value="MBM3316713.1"/>
    <property type="molecule type" value="Genomic_DNA"/>
</dbReference>
<evidence type="ECO:0000256" key="1">
    <source>
        <dbReference type="ARBA" id="ARBA00022729"/>
    </source>
</evidence>
<dbReference type="Pfam" id="PF10342">
    <property type="entry name" value="Kre9_KNH"/>
    <property type="match status" value="2"/>
</dbReference>